<feature type="domain" description="TonB-dependent receptor-like beta-barrel" evidence="10">
    <location>
        <begin position="489"/>
        <end position="952"/>
    </location>
</feature>
<evidence type="ECO:0000256" key="2">
    <source>
        <dbReference type="ARBA" id="ARBA00022448"/>
    </source>
</evidence>
<evidence type="ECO:0000313" key="13">
    <source>
        <dbReference type="Proteomes" id="UP001157186"/>
    </source>
</evidence>
<comment type="similarity">
    <text evidence="8 9">Belongs to the TonB-dependent receptor family.</text>
</comment>
<evidence type="ECO:0000256" key="8">
    <source>
        <dbReference type="PROSITE-ProRule" id="PRU01360"/>
    </source>
</evidence>
<dbReference type="Proteomes" id="UP001157186">
    <property type="component" value="Unassembled WGS sequence"/>
</dbReference>
<organism evidence="12 13">
    <name type="scientific">Thalassotalea insulae</name>
    <dbReference type="NCBI Taxonomy" id="2056778"/>
    <lineage>
        <taxon>Bacteria</taxon>
        <taxon>Pseudomonadati</taxon>
        <taxon>Pseudomonadota</taxon>
        <taxon>Gammaproteobacteria</taxon>
        <taxon>Alteromonadales</taxon>
        <taxon>Colwelliaceae</taxon>
        <taxon>Thalassotalea</taxon>
    </lineage>
</organism>
<dbReference type="InterPro" id="IPR036942">
    <property type="entry name" value="Beta-barrel_TonB_sf"/>
</dbReference>
<reference evidence="12 13" key="1">
    <citation type="submission" date="2023-03" db="EMBL/GenBank/DDBJ databases">
        <title>Draft genome sequence of Thalassotalea insulae KCTC 62186T.</title>
        <authorList>
            <person name="Sawabe T."/>
        </authorList>
    </citation>
    <scope>NUCLEOTIDE SEQUENCE [LARGE SCALE GENOMIC DNA]</scope>
    <source>
        <strain evidence="12 13">KCTC 62186</strain>
    </source>
</reference>
<dbReference type="InterPro" id="IPR012910">
    <property type="entry name" value="Plug_dom"/>
</dbReference>
<evidence type="ECO:0000259" key="10">
    <source>
        <dbReference type="Pfam" id="PF00593"/>
    </source>
</evidence>
<evidence type="ECO:0000256" key="5">
    <source>
        <dbReference type="ARBA" id="ARBA00023077"/>
    </source>
</evidence>
<feature type="domain" description="TonB-dependent receptor plug" evidence="11">
    <location>
        <begin position="75"/>
        <end position="177"/>
    </location>
</feature>
<evidence type="ECO:0000256" key="7">
    <source>
        <dbReference type="ARBA" id="ARBA00023237"/>
    </source>
</evidence>
<evidence type="ECO:0000256" key="6">
    <source>
        <dbReference type="ARBA" id="ARBA00023136"/>
    </source>
</evidence>
<keyword evidence="4 8" id="KW-0812">Transmembrane</keyword>
<evidence type="ECO:0000259" key="11">
    <source>
        <dbReference type="Pfam" id="PF07715"/>
    </source>
</evidence>
<dbReference type="InterPro" id="IPR039426">
    <property type="entry name" value="TonB-dep_rcpt-like"/>
</dbReference>
<comment type="subcellular location">
    <subcellularLocation>
        <location evidence="1 8">Cell outer membrane</location>
        <topology evidence="1 8">Multi-pass membrane protein</topology>
    </subcellularLocation>
</comment>
<evidence type="ECO:0000256" key="9">
    <source>
        <dbReference type="RuleBase" id="RU003357"/>
    </source>
</evidence>
<proteinExistence type="inferred from homology"/>
<dbReference type="CDD" id="cd01347">
    <property type="entry name" value="ligand_gated_channel"/>
    <property type="match status" value="1"/>
</dbReference>
<keyword evidence="3 8" id="KW-1134">Transmembrane beta strand</keyword>
<evidence type="ECO:0000256" key="3">
    <source>
        <dbReference type="ARBA" id="ARBA00022452"/>
    </source>
</evidence>
<dbReference type="InterPro" id="IPR010104">
    <property type="entry name" value="TonB_rcpt_bac"/>
</dbReference>
<keyword evidence="2 8" id="KW-0813">Transport</keyword>
<evidence type="ECO:0000313" key="12">
    <source>
        <dbReference type="EMBL" id="GLX77362.1"/>
    </source>
</evidence>
<accession>A0ABQ6GPQ4</accession>
<keyword evidence="7 8" id="KW-0998">Cell outer membrane</keyword>
<dbReference type="InterPro" id="IPR000531">
    <property type="entry name" value="Beta-barrel_TonB"/>
</dbReference>
<evidence type="ECO:0000256" key="4">
    <source>
        <dbReference type="ARBA" id="ARBA00022692"/>
    </source>
</evidence>
<dbReference type="SUPFAM" id="SSF56935">
    <property type="entry name" value="Porins"/>
    <property type="match status" value="1"/>
</dbReference>
<keyword evidence="13" id="KW-1185">Reference proteome</keyword>
<dbReference type="EMBL" id="BSST01000001">
    <property type="protein sequence ID" value="GLX77362.1"/>
    <property type="molecule type" value="Genomic_DNA"/>
</dbReference>
<dbReference type="NCBIfam" id="TIGR01782">
    <property type="entry name" value="TonB-Xanth-Caul"/>
    <property type="match status" value="1"/>
</dbReference>
<gene>
    <name evidence="12" type="primary">cirA_1</name>
    <name evidence="12" type="ORF">tinsulaeT_07020</name>
</gene>
<dbReference type="Pfam" id="PF00593">
    <property type="entry name" value="TonB_dep_Rec_b-barrel"/>
    <property type="match status" value="1"/>
</dbReference>
<dbReference type="InterPro" id="IPR037066">
    <property type="entry name" value="Plug_dom_sf"/>
</dbReference>
<comment type="caution">
    <text evidence="12">The sequence shown here is derived from an EMBL/GenBank/DDBJ whole genome shotgun (WGS) entry which is preliminary data.</text>
</comment>
<sequence length="987" mass="108600">MKASKTGKPVHIPFSASFRKSVICTAVLCSMGLAHAEEVEVDKKKADEKEAIEVIEVSGILASSARNLSIKRLSNAMVDAITAEDIGKFPDKNVADSLQRVPGVVIQRSGGEGSTVSIRGLSSDLTFTQLNGNFIASSPGEPSRSFDYALLPSAMIQKVEVFKSPEARLDEGGVGGTVLLHTRKPFDMDANSGTFAIESTYADVTDDHEPQFTGVYSWKNDAETFGVLAGYTKQERTNRSLSGSANTWRWTGPSSTSADVNGQLVENTLTNASVVDARGRQYEGVWVPQFTRVGVFEETRDREGFQFTTQWRPTDNLELAFNYFGFKLGLDSTLSAIDMPEWSLTNGTVTNVSLDDSETIITGLDYSVGATGTEEMMHFPWVRGVYNREESTSDTFDFSGLYTGDYFQLKFVAGHTEAEGGPKERYEAAYYASNKDTGEAEIENAAQYSGWAIKDNKMTMYMDPNILTNLQAGIGGGVDPGSSNSSFVRSSLEEDYAQLDLDFDVELGIFHTIRAGAKYRNATLHRETRNTFYLSPDFDIAAGEASANGITRADSYQWNDGMPDAAAIMNFNPMGNIPGGFNINIMPSINWDRYASYLSDNFVKYTRREPNFIYDIEEKITSAYLQGDFQSDRYRGNLGVRVVKTDTTGASTDLFTFFKDYWDADGNQLSGDDYSEEEYILVSQNNSDTLVLPSFNIAYEASDKLVIRGAIAKVISRPDYSSLGSQERLTWISNEFASDRAEFNTIPGWSGSGGNKNLKPFEALQTDISFEYYYGEGSAVGIAFFNKDVDNFVVPLTIDTTRDIPSRTFEIAGQTVTAGGDNVPLENYSTSGNGSDATSRGVEVFIQHAFENGFGFYSNYTHNNTNKADVDVAGNKIGESGLIGSADFQFNFSGYFENEDFSVRASYNLRGDTLLGIANGMNVYADRYDQIDINASYNITDDLVATASVINLTESESFTHVGDDTTARYRSNSYSGRRIYAGISYSF</sequence>
<keyword evidence="12" id="KW-0675">Receptor</keyword>
<evidence type="ECO:0000256" key="1">
    <source>
        <dbReference type="ARBA" id="ARBA00004571"/>
    </source>
</evidence>
<dbReference type="PANTHER" id="PTHR40980:SF3">
    <property type="entry name" value="TONB-DEPENDENT RECEPTOR-LIKE BETA-BARREL DOMAIN-CONTAINING PROTEIN"/>
    <property type="match status" value="1"/>
</dbReference>
<dbReference type="Gene3D" id="2.40.170.20">
    <property type="entry name" value="TonB-dependent receptor, beta-barrel domain"/>
    <property type="match status" value="1"/>
</dbReference>
<protein>
    <submittedName>
        <fullName evidence="12">TonB-dependent receptor</fullName>
    </submittedName>
</protein>
<dbReference type="PROSITE" id="PS52016">
    <property type="entry name" value="TONB_DEPENDENT_REC_3"/>
    <property type="match status" value="1"/>
</dbReference>
<dbReference type="PANTHER" id="PTHR40980">
    <property type="entry name" value="PLUG DOMAIN-CONTAINING PROTEIN"/>
    <property type="match status" value="1"/>
</dbReference>
<dbReference type="Gene3D" id="2.170.130.10">
    <property type="entry name" value="TonB-dependent receptor, plug domain"/>
    <property type="match status" value="1"/>
</dbReference>
<name>A0ABQ6GPQ4_9GAMM</name>
<keyword evidence="5 9" id="KW-0798">TonB box</keyword>
<keyword evidence="6 8" id="KW-0472">Membrane</keyword>
<dbReference type="RefSeq" id="WP_284243213.1">
    <property type="nucleotide sequence ID" value="NZ_BSST01000001.1"/>
</dbReference>
<dbReference type="Pfam" id="PF07715">
    <property type="entry name" value="Plug"/>
    <property type="match status" value="1"/>
</dbReference>